<name>A0A918NA01_9ACTN</name>
<dbReference type="Proteomes" id="UP000619244">
    <property type="component" value="Unassembled WGS sequence"/>
</dbReference>
<gene>
    <name evidence="2" type="ORF">GCM10010358_09440</name>
</gene>
<protein>
    <submittedName>
        <fullName evidence="2">Uncharacterized protein</fullName>
    </submittedName>
</protein>
<evidence type="ECO:0000313" key="3">
    <source>
        <dbReference type="Proteomes" id="UP000619244"/>
    </source>
</evidence>
<dbReference type="AlphaFoldDB" id="A0A918NA01"/>
<dbReference type="EMBL" id="BMVU01000002">
    <property type="protein sequence ID" value="GGX57427.1"/>
    <property type="molecule type" value="Genomic_DNA"/>
</dbReference>
<comment type="caution">
    <text evidence="2">The sequence shown here is derived from an EMBL/GenBank/DDBJ whole genome shotgun (WGS) entry which is preliminary data.</text>
</comment>
<reference evidence="2" key="2">
    <citation type="submission" date="2020-09" db="EMBL/GenBank/DDBJ databases">
        <authorList>
            <person name="Sun Q."/>
            <person name="Ohkuma M."/>
        </authorList>
    </citation>
    <scope>NUCLEOTIDE SEQUENCE</scope>
    <source>
        <strain evidence="2">JCM 4790</strain>
    </source>
</reference>
<sequence>MEVNLCQVPGTPFRGAGAHGGRLRPLGTAIRTGAAPGEETLPRPRGRSGRACPNPHGGADYT</sequence>
<proteinExistence type="predicted"/>
<accession>A0A918NA01</accession>
<evidence type="ECO:0000313" key="2">
    <source>
        <dbReference type="EMBL" id="GGX57427.1"/>
    </source>
</evidence>
<feature type="region of interest" description="Disordered" evidence="1">
    <location>
        <begin position="1"/>
        <end position="62"/>
    </location>
</feature>
<reference evidence="2" key="1">
    <citation type="journal article" date="2014" name="Int. J. Syst. Evol. Microbiol.">
        <title>Complete genome sequence of Corynebacterium casei LMG S-19264T (=DSM 44701T), isolated from a smear-ripened cheese.</title>
        <authorList>
            <consortium name="US DOE Joint Genome Institute (JGI-PGF)"/>
            <person name="Walter F."/>
            <person name="Albersmeier A."/>
            <person name="Kalinowski J."/>
            <person name="Ruckert C."/>
        </authorList>
    </citation>
    <scope>NUCLEOTIDE SEQUENCE</scope>
    <source>
        <strain evidence="2">JCM 4790</strain>
    </source>
</reference>
<evidence type="ECO:0000256" key="1">
    <source>
        <dbReference type="SAM" id="MobiDB-lite"/>
    </source>
</evidence>
<organism evidence="2 3">
    <name type="scientific">Streptomyces minutiscleroticus</name>
    <dbReference type="NCBI Taxonomy" id="68238"/>
    <lineage>
        <taxon>Bacteria</taxon>
        <taxon>Bacillati</taxon>
        <taxon>Actinomycetota</taxon>
        <taxon>Actinomycetes</taxon>
        <taxon>Kitasatosporales</taxon>
        <taxon>Streptomycetaceae</taxon>
        <taxon>Streptomyces</taxon>
    </lineage>
</organism>
<keyword evidence="3" id="KW-1185">Reference proteome</keyword>